<dbReference type="RefSeq" id="WP_376853197.1">
    <property type="nucleotide sequence ID" value="NZ_JBHRYC010000128.1"/>
</dbReference>
<feature type="region of interest" description="Disordered" evidence="1">
    <location>
        <begin position="1"/>
        <end position="37"/>
    </location>
</feature>
<name>A0ABV7UP35_9HYPH</name>
<evidence type="ECO:0000256" key="1">
    <source>
        <dbReference type="SAM" id="MobiDB-lite"/>
    </source>
</evidence>
<evidence type="ECO:0000313" key="3">
    <source>
        <dbReference type="Proteomes" id="UP001595704"/>
    </source>
</evidence>
<accession>A0ABV7UP35</accession>
<feature type="compositionally biased region" description="Basic and acidic residues" evidence="1">
    <location>
        <begin position="1"/>
        <end position="27"/>
    </location>
</feature>
<sequence length="113" mass="11901">SDELAGRDDVQISERHGSGRSGKEHGMMDGQSATDPPRLLRKKEAAAYCGVSTPTFDKWVAAGSLPAALPGIGRWDRNGIDAAINRLSGIGAGAAASPDDDFRQWLEANGHTN</sequence>
<dbReference type="EMBL" id="JBHRYC010000128">
    <property type="protein sequence ID" value="MFC3640209.1"/>
    <property type="molecule type" value="Genomic_DNA"/>
</dbReference>
<protein>
    <submittedName>
        <fullName evidence="2">Helix-turn-helix transcriptional regulator</fullName>
    </submittedName>
</protein>
<dbReference type="Proteomes" id="UP001595704">
    <property type="component" value="Unassembled WGS sequence"/>
</dbReference>
<evidence type="ECO:0000313" key="2">
    <source>
        <dbReference type="EMBL" id="MFC3640209.1"/>
    </source>
</evidence>
<proteinExistence type="predicted"/>
<reference evidence="3" key="1">
    <citation type="journal article" date="2019" name="Int. J. Syst. Evol. Microbiol.">
        <title>The Global Catalogue of Microorganisms (GCM) 10K type strain sequencing project: providing services to taxonomists for standard genome sequencing and annotation.</title>
        <authorList>
            <consortium name="The Broad Institute Genomics Platform"/>
            <consortium name="The Broad Institute Genome Sequencing Center for Infectious Disease"/>
            <person name="Wu L."/>
            <person name="Ma J."/>
        </authorList>
    </citation>
    <scope>NUCLEOTIDE SEQUENCE [LARGE SCALE GENOMIC DNA]</scope>
    <source>
        <strain evidence="3">KCTC 42282</strain>
    </source>
</reference>
<feature type="non-terminal residue" evidence="2">
    <location>
        <position position="1"/>
    </location>
</feature>
<keyword evidence="3" id="KW-1185">Reference proteome</keyword>
<organism evidence="2 3">
    <name type="scientific">Camelimonas fluminis</name>
    <dbReference type="NCBI Taxonomy" id="1576911"/>
    <lineage>
        <taxon>Bacteria</taxon>
        <taxon>Pseudomonadati</taxon>
        <taxon>Pseudomonadota</taxon>
        <taxon>Alphaproteobacteria</taxon>
        <taxon>Hyphomicrobiales</taxon>
        <taxon>Chelatococcaceae</taxon>
        <taxon>Camelimonas</taxon>
    </lineage>
</organism>
<comment type="caution">
    <text evidence="2">The sequence shown here is derived from an EMBL/GenBank/DDBJ whole genome shotgun (WGS) entry which is preliminary data.</text>
</comment>
<gene>
    <name evidence="2" type="ORF">ACFONL_23020</name>
</gene>